<evidence type="ECO:0000313" key="10">
    <source>
        <dbReference type="EMBL" id="UUX91328.1"/>
    </source>
</evidence>
<dbReference type="PANTHER" id="PTHR33908:SF11">
    <property type="entry name" value="MEMBRANE PROTEIN"/>
    <property type="match status" value="1"/>
</dbReference>
<dbReference type="GO" id="GO:0008610">
    <property type="term" value="P:lipid biosynthetic process"/>
    <property type="evidence" value="ECO:0007669"/>
    <property type="project" value="UniProtKB-ARBA"/>
</dbReference>
<keyword evidence="7 8" id="KW-0472">Membrane</keyword>
<evidence type="ECO:0000256" key="5">
    <source>
        <dbReference type="ARBA" id="ARBA00022692"/>
    </source>
</evidence>
<feature type="transmembrane region" description="Helical" evidence="8">
    <location>
        <begin position="197"/>
        <end position="228"/>
    </location>
</feature>
<dbReference type="PANTHER" id="PTHR33908">
    <property type="entry name" value="MANNOSYLTRANSFERASE YKCB-RELATED"/>
    <property type="match status" value="1"/>
</dbReference>
<dbReference type="EMBL" id="CP096115">
    <property type="protein sequence ID" value="UUX91328.1"/>
    <property type="molecule type" value="Genomic_DNA"/>
</dbReference>
<accession>A0A9E7PJW7</accession>
<dbReference type="AlphaFoldDB" id="A0A9E7PJW7"/>
<dbReference type="GeneID" id="74307640"/>
<dbReference type="GO" id="GO:0016763">
    <property type="term" value="F:pentosyltransferase activity"/>
    <property type="evidence" value="ECO:0007669"/>
    <property type="project" value="TreeGrafter"/>
</dbReference>
<keyword evidence="11" id="KW-1185">Reference proteome</keyword>
<evidence type="ECO:0000256" key="7">
    <source>
        <dbReference type="ARBA" id="ARBA00023136"/>
    </source>
</evidence>
<keyword evidence="2" id="KW-1003">Cell membrane</keyword>
<protein>
    <submittedName>
        <fullName evidence="10">Glycosyltransferase family 39 protein</fullName>
    </submittedName>
</protein>
<dbReference type="KEGG" id="mend:L6E24_08025"/>
<dbReference type="InterPro" id="IPR050297">
    <property type="entry name" value="LipidA_mod_glycosyltrf_83"/>
</dbReference>
<dbReference type="Proteomes" id="UP001060368">
    <property type="component" value="Chromosome"/>
</dbReference>
<proteinExistence type="predicted"/>
<feature type="transmembrane region" description="Helical" evidence="8">
    <location>
        <begin position="48"/>
        <end position="65"/>
    </location>
</feature>
<keyword evidence="4" id="KW-0808">Transferase</keyword>
<gene>
    <name evidence="10" type="ORF">L6E24_08025</name>
</gene>
<evidence type="ECO:0000256" key="4">
    <source>
        <dbReference type="ARBA" id="ARBA00022679"/>
    </source>
</evidence>
<organism evidence="10 11">
    <name type="scientific">Methanoplanus endosymbiosus</name>
    <dbReference type="NCBI Taxonomy" id="33865"/>
    <lineage>
        <taxon>Archaea</taxon>
        <taxon>Methanobacteriati</taxon>
        <taxon>Methanobacteriota</taxon>
        <taxon>Stenosarchaea group</taxon>
        <taxon>Methanomicrobia</taxon>
        <taxon>Methanomicrobiales</taxon>
        <taxon>Methanomicrobiaceae</taxon>
        <taxon>Methanoplanus</taxon>
    </lineage>
</organism>
<dbReference type="Pfam" id="PF13231">
    <property type="entry name" value="PMT_2"/>
    <property type="match status" value="1"/>
</dbReference>
<evidence type="ECO:0000259" key="9">
    <source>
        <dbReference type="Pfam" id="PF13231"/>
    </source>
</evidence>
<feature type="transmembrane region" description="Helical" evidence="8">
    <location>
        <begin position="119"/>
        <end position="139"/>
    </location>
</feature>
<evidence type="ECO:0000256" key="8">
    <source>
        <dbReference type="SAM" id="Phobius"/>
    </source>
</evidence>
<keyword evidence="3" id="KW-0328">Glycosyltransferase</keyword>
<evidence type="ECO:0000256" key="3">
    <source>
        <dbReference type="ARBA" id="ARBA00022676"/>
    </source>
</evidence>
<feature type="transmembrane region" description="Helical" evidence="8">
    <location>
        <begin position="172"/>
        <end position="190"/>
    </location>
</feature>
<evidence type="ECO:0000256" key="1">
    <source>
        <dbReference type="ARBA" id="ARBA00004651"/>
    </source>
</evidence>
<dbReference type="GO" id="GO:0005886">
    <property type="term" value="C:plasma membrane"/>
    <property type="evidence" value="ECO:0007669"/>
    <property type="project" value="UniProtKB-SubCell"/>
</dbReference>
<name>A0A9E7PJW7_9EURY</name>
<feature type="transmembrane region" description="Helical" evidence="8">
    <location>
        <begin position="348"/>
        <end position="367"/>
    </location>
</feature>
<feature type="transmembrane region" description="Helical" evidence="8">
    <location>
        <begin position="243"/>
        <end position="263"/>
    </location>
</feature>
<feature type="transmembrane region" description="Helical" evidence="8">
    <location>
        <begin position="321"/>
        <end position="342"/>
    </location>
</feature>
<keyword evidence="6 8" id="KW-1133">Transmembrane helix</keyword>
<sequence length="507" mass="58347">MGKKSGRKKKGEEVKNDNTVFIEEKYSINSYRDLNAKNIINGIRYNRFVQILTGLIIIGIILRLYNLSFNSLWLDEATTLNYARRSLFEIFESSIISEFHPPLFYWIEHLMLNFGETEFILRFWPAVFGILAIPIFYLIGCEIKNREVGIISALLITISPFAIFYSQDARSYTMTLFFFSLSLLCYLYALKEKNVKWWIIFGLTSALALWSHYYVIIGTGILMIHAIITNYKEFRNNKSSCKIFLIGLLSFLIISLPLIFVLYQRYLALSEKAPTSGILGISLISASFEYFSGYNWYIAVMFILLFLIGTLYLMRENLSYSILILGLIIVPLIFSVIISAKIPTNPRYLIYLLPVFYIGIGLSYVPLKNIIKNNKFIYVFMAFLILINIPFMATYYTGYSKNDWKGFSENLNGITENGDIIVVIPGYMVQPLNYYYSNSSDRTIELLASSHETLMDINKKYPEKTKYYIMTGDIMAADPSGGTLKWLQDNGNVLGQHMGIYLLKSNP</sequence>
<feature type="transmembrane region" description="Helical" evidence="8">
    <location>
        <begin position="148"/>
        <end position="166"/>
    </location>
</feature>
<keyword evidence="5 8" id="KW-0812">Transmembrane</keyword>
<comment type="subcellular location">
    <subcellularLocation>
        <location evidence="1">Cell membrane</location>
        <topology evidence="1">Multi-pass membrane protein</topology>
    </subcellularLocation>
</comment>
<feature type="transmembrane region" description="Helical" evidence="8">
    <location>
        <begin position="376"/>
        <end position="396"/>
    </location>
</feature>
<evidence type="ECO:0000256" key="2">
    <source>
        <dbReference type="ARBA" id="ARBA00022475"/>
    </source>
</evidence>
<evidence type="ECO:0000256" key="6">
    <source>
        <dbReference type="ARBA" id="ARBA00022989"/>
    </source>
</evidence>
<feature type="transmembrane region" description="Helical" evidence="8">
    <location>
        <begin position="297"/>
        <end position="314"/>
    </location>
</feature>
<dbReference type="InterPro" id="IPR038731">
    <property type="entry name" value="RgtA/B/C-like"/>
</dbReference>
<dbReference type="RefSeq" id="WP_257741481.1">
    <property type="nucleotide sequence ID" value="NZ_CP096115.1"/>
</dbReference>
<evidence type="ECO:0000313" key="11">
    <source>
        <dbReference type="Proteomes" id="UP001060368"/>
    </source>
</evidence>
<reference evidence="10" key="1">
    <citation type="submission" date="2022-04" db="EMBL/GenBank/DDBJ databases">
        <title>Complete genome of Methanoplanus endosymbiosus DSM 3599.</title>
        <authorList>
            <person name="Chen S.-C."/>
            <person name="You Y.-T."/>
            <person name="Zhou Y.-Z."/>
            <person name="Lai M.-C."/>
        </authorList>
    </citation>
    <scope>NUCLEOTIDE SEQUENCE</scope>
    <source>
        <strain evidence="10">DSM 3599</strain>
    </source>
</reference>
<feature type="domain" description="Glycosyltransferase RgtA/B/C/D-like" evidence="9">
    <location>
        <begin position="100"/>
        <end position="257"/>
    </location>
</feature>